<dbReference type="InterPro" id="IPR030395">
    <property type="entry name" value="GP_PDE_dom"/>
</dbReference>
<comment type="caution">
    <text evidence="2">The sequence shown here is derived from an EMBL/GenBank/DDBJ whole genome shotgun (WGS) entry which is preliminary data.</text>
</comment>
<dbReference type="PANTHER" id="PTHR46211:SF14">
    <property type="entry name" value="GLYCEROPHOSPHODIESTER PHOSPHODIESTERASE"/>
    <property type="match status" value="1"/>
</dbReference>
<dbReference type="Gene3D" id="3.20.20.190">
    <property type="entry name" value="Phosphatidylinositol (PI) phosphodiesterase"/>
    <property type="match status" value="1"/>
</dbReference>
<organism evidence="2 3">
    <name type="scientific">Lapillicoccus jejuensis</name>
    <dbReference type="NCBI Taxonomy" id="402171"/>
    <lineage>
        <taxon>Bacteria</taxon>
        <taxon>Bacillati</taxon>
        <taxon>Actinomycetota</taxon>
        <taxon>Actinomycetes</taxon>
        <taxon>Micrococcales</taxon>
        <taxon>Intrasporangiaceae</taxon>
        <taxon>Lapillicoccus</taxon>
    </lineage>
</organism>
<dbReference type="GO" id="GO:0006629">
    <property type="term" value="P:lipid metabolic process"/>
    <property type="evidence" value="ECO:0007669"/>
    <property type="project" value="InterPro"/>
</dbReference>
<dbReference type="EMBL" id="VFMN01000001">
    <property type="protein sequence ID" value="TQJ08778.1"/>
    <property type="molecule type" value="Genomic_DNA"/>
</dbReference>
<name>A0A542E0A6_9MICO</name>
<dbReference type="PROSITE" id="PS51704">
    <property type="entry name" value="GP_PDE"/>
    <property type="match status" value="1"/>
</dbReference>
<keyword evidence="3" id="KW-1185">Reference proteome</keyword>
<dbReference type="PANTHER" id="PTHR46211">
    <property type="entry name" value="GLYCEROPHOSPHORYL DIESTER PHOSPHODIESTERASE"/>
    <property type="match status" value="1"/>
</dbReference>
<proteinExistence type="predicted"/>
<dbReference type="InterPro" id="IPR017946">
    <property type="entry name" value="PLC-like_Pdiesterase_TIM-brl"/>
</dbReference>
<reference evidence="2 3" key="1">
    <citation type="submission" date="2019-06" db="EMBL/GenBank/DDBJ databases">
        <title>Sequencing the genomes of 1000 actinobacteria strains.</title>
        <authorList>
            <person name="Klenk H.-P."/>
        </authorList>
    </citation>
    <scope>NUCLEOTIDE SEQUENCE [LARGE SCALE GENOMIC DNA]</scope>
    <source>
        <strain evidence="2 3">DSM 18607</strain>
    </source>
</reference>
<sequence length="277" mass="29117">MSTSTGRSGAPYGDEPGPLALAHRGGAGLAPENTYAAFALAAALGVRYLETDVRLTADGRLLCLHDARLDRTTDGRGRARDRTLEEVRRLRVTGGGLVPTLDEVLDAFPGSRIAVDVKDRAAVGPLVEAVARAGAAERVCVAGAWDGWLAQVRADLPGVRTALGWRALAALVTAARTGVRPHRTVATGEFAHVPWALVRRPAVLTRLVGMADGLGVRVAVWTVDDAPTMRHLLDAGVGAVVTDRPDVLREVLLSRGEWVVPAPGPARPRVRRAAAGG</sequence>
<dbReference type="AlphaFoldDB" id="A0A542E0A6"/>
<accession>A0A542E0A6</accession>
<dbReference type="SUPFAM" id="SSF51695">
    <property type="entry name" value="PLC-like phosphodiesterases"/>
    <property type="match status" value="1"/>
</dbReference>
<dbReference type="Proteomes" id="UP000317893">
    <property type="component" value="Unassembled WGS sequence"/>
</dbReference>
<dbReference type="Pfam" id="PF03009">
    <property type="entry name" value="GDPD"/>
    <property type="match status" value="1"/>
</dbReference>
<evidence type="ECO:0000259" key="1">
    <source>
        <dbReference type="PROSITE" id="PS51704"/>
    </source>
</evidence>
<feature type="domain" description="GP-PDE" evidence="1">
    <location>
        <begin position="18"/>
        <end position="252"/>
    </location>
</feature>
<dbReference type="GO" id="GO:0008081">
    <property type="term" value="F:phosphoric diester hydrolase activity"/>
    <property type="evidence" value="ECO:0007669"/>
    <property type="project" value="InterPro"/>
</dbReference>
<dbReference type="RefSeq" id="WP_141848251.1">
    <property type="nucleotide sequence ID" value="NZ_BAAAPR010000003.1"/>
</dbReference>
<gene>
    <name evidence="2" type="ORF">FB458_1870</name>
</gene>
<evidence type="ECO:0000313" key="2">
    <source>
        <dbReference type="EMBL" id="TQJ08778.1"/>
    </source>
</evidence>
<dbReference type="OrthoDB" id="5241788at2"/>
<evidence type="ECO:0000313" key="3">
    <source>
        <dbReference type="Proteomes" id="UP000317893"/>
    </source>
</evidence>
<protein>
    <submittedName>
        <fullName evidence="2">Glycerophosphoryl diester phosphodiesterase</fullName>
    </submittedName>
</protein>